<keyword evidence="3" id="KW-1185">Reference proteome</keyword>
<reference evidence="2" key="1">
    <citation type="submission" date="2022-12" db="EMBL/GenBank/DDBJ databases">
        <authorList>
            <person name="Petersen C."/>
        </authorList>
    </citation>
    <scope>NUCLEOTIDE SEQUENCE</scope>
    <source>
        <strain evidence="2">IBT 15544</strain>
    </source>
</reference>
<feature type="region of interest" description="Disordered" evidence="1">
    <location>
        <begin position="1"/>
        <end position="35"/>
    </location>
</feature>
<evidence type="ECO:0000313" key="3">
    <source>
        <dbReference type="Proteomes" id="UP001150904"/>
    </source>
</evidence>
<proteinExistence type="predicted"/>
<reference evidence="2" key="2">
    <citation type="journal article" date="2023" name="IMA Fungus">
        <title>Comparative genomic study of the Penicillium genus elucidates a diverse pangenome and 15 lateral gene transfer events.</title>
        <authorList>
            <person name="Petersen C."/>
            <person name="Sorensen T."/>
            <person name="Nielsen M.R."/>
            <person name="Sondergaard T.E."/>
            <person name="Sorensen J.L."/>
            <person name="Fitzpatrick D.A."/>
            <person name="Frisvad J.C."/>
            <person name="Nielsen K.L."/>
        </authorList>
    </citation>
    <scope>NUCLEOTIDE SEQUENCE</scope>
    <source>
        <strain evidence="2">IBT 15544</strain>
    </source>
</reference>
<dbReference type="RefSeq" id="XP_058313627.1">
    <property type="nucleotide sequence ID" value="XM_058448216.1"/>
</dbReference>
<evidence type="ECO:0000256" key="1">
    <source>
        <dbReference type="SAM" id="MobiDB-lite"/>
    </source>
</evidence>
<feature type="compositionally biased region" description="Polar residues" evidence="1">
    <location>
        <begin position="14"/>
        <end position="33"/>
    </location>
</feature>
<comment type="caution">
    <text evidence="2">The sequence shown here is derived from an EMBL/GenBank/DDBJ whole genome shotgun (WGS) entry which is preliminary data.</text>
</comment>
<gene>
    <name evidence="2" type="ORF">N7498_001153</name>
</gene>
<evidence type="ECO:0000313" key="2">
    <source>
        <dbReference type="EMBL" id="KAJ5219054.1"/>
    </source>
</evidence>
<accession>A0A9W9NI05</accession>
<dbReference type="GeneID" id="83175516"/>
<dbReference type="Proteomes" id="UP001150904">
    <property type="component" value="Unassembled WGS sequence"/>
</dbReference>
<protein>
    <submittedName>
        <fullName evidence="2">Uncharacterized protein</fullName>
    </submittedName>
</protein>
<organism evidence="2 3">
    <name type="scientific">Penicillium cinerascens</name>
    <dbReference type="NCBI Taxonomy" id="70096"/>
    <lineage>
        <taxon>Eukaryota</taxon>
        <taxon>Fungi</taxon>
        <taxon>Dikarya</taxon>
        <taxon>Ascomycota</taxon>
        <taxon>Pezizomycotina</taxon>
        <taxon>Eurotiomycetes</taxon>
        <taxon>Eurotiomycetidae</taxon>
        <taxon>Eurotiales</taxon>
        <taxon>Aspergillaceae</taxon>
        <taxon>Penicillium</taxon>
    </lineage>
</organism>
<feature type="compositionally biased region" description="Basic and acidic residues" evidence="1">
    <location>
        <begin position="1"/>
        <end position="13"/>
    </location>
</feature>
<sequence length="197" mass="21557">MGKGETRGREKSEMANSHTDWSLMTPPASQQVASDPDCRAARYSAIIALSRVGTRRRPDSLDTPSREGLRELRVAAGYVKTLYHKLFDPSQRSTMAVDWTLSGPFAVLRICPGGRTNQFGELNTLAVNSFLPFPPVTTALASALSSFDQIMDRASSIEKRWPCLGLRRQGGTILVGNEGACPTRDTRASLRRCALVT</sequence>
<name>A0A9W9NI05_9EURO</name>
<dbReference type="EMBL" id="JAPQKR010000004">
    <property type="protein sequence ID" value="KAJ5219054.1"/>
    <property type="molecule type" value="Genomic_DNA"/>
</dbReference>
<dbReference type="AlphaFoldDB" id="A0A9W9NI05"/>